<evidence type="ECO:0008006" key="3">
    <source>
        <dbReference type="Google" id="ProtNLM"/>
    </source>
</evidence>
<keyword evidence="2" id="KW-1185">Reference proteome</keyword>
<protein>
    <recommendedName>
        <fullName evidence="3">NAD(P)-binding protein</fullName>
    </recommendedName>
</protein>
<proteinExistence type="predicted"/>
<dbReference type="OrthoDB" id="2130169at2759"/>
<dbReference type="EMBL" id="CAOQHR010000004">
    <property type="protein sequence ID" value="CAI6333664.1"/>
    <property type="molecule type" value="Genomic_DNA"/>
</dbReference>
<dbReference type="Proteomes" id="UP001152607">
    <property type="component" value="Unassembled WGS sequence"/>
</dbReference>
<name>A0A9W4XIY5_9PLEO</name>
<dbReference type="GO" id="GO:0004029">
    <property type="term" value="F:aldehyde dehydrogenase (NAD+) activity"/>
    <property type="evidence" value="ECO:0007669"/>
    <property type="project" value="TreeGrafter"/>
</dbReference>
<dbReference type="AlphaFoldDB" id="A0A9W4XIY5"/>
<dbReference type="PANTHER" id="PTHR48079:SF6">
    <property type="entry name" value="NAD(P)-BINDING DOMAIN-CONTAINING PROTEIN-RELATED"/>
    <property type="match status" value="1"/>
</dbReference>
<dbReference type="SUPFAM" id="SSF51735">
    <property type="entry name" value="NAD(P)-binding Rossmann-fold domains"/>
    <property type="match status" value="1"/>
</dbReference>
<accession>A0A9W4XIY5</accession>
<dbReference type="GO" id="GO:0005737">
    <property type="term" value="C:cytoplasm"/>
    <property type="evidence" value="ECO:0007669"/>
    <property type="project" value="TreeGrafter"/>
</dbReference>
<organism evidence="1 2">
    <name type="scientific">Periconia digitata</name>
    <dbReference type="NCBI Taxonomy" id="1303443"/>
    <lineage>
        <taxon>Eukaryota</taxon>
        <taxon>Fungi</taxon>
        <taxon>Dikarya</taxon>
        <taxon>Ascomycota</taxon>
        <taxon>Pezizomycotina</taxon>
        <taxon>Dothideomycetes</taxon>
        <taxon>Pleosporomycetidae</taxon>
        <taxon>Pleosporales</taxon>
        <taxon>Massarineae</taxon>
        <taxon>Periconiaceae</taxon>
        <taxon>Periconia</taxon>
    </lineage>
</organism>
<dbReference type="PANTHER" id="PTHR48079">
    <property type="entry name" value="PROTEIN YEEZ"/>
    <property type="match status" value="1"/>
</dbReference>
<dbReference type="InterPro" id="IPR051783">
    <property type="entry name" value="NAD(P)-dependent_oxidoreduct"/>
</dbReference>
<sequence>MPPSKTVFLLGPGYVGLNIIDNLLATDYTVTTLVRKPELGAKLTSLGVHTIGGTLADSDVITAQVAKHDLTINTASSDDLPSVEAVLSGLRQRVKEGLPTKLIHTSGTGTFLDDAKGAYKSDVVYRDDDPSTINTIPDTALHRNVDLAIIKAAQEFGDKAKLVLMVPPVVYGFNPKHERLSLAFPRLINYALKQGYSGQVGKGANVWHKVHVCDLARAYMTLIEYLDSPASTEAVLSNPYFFTEDQWGEFTWNEAAEHVARILHKMGKIRDTEIKPFEKEHYADAFGEFTEFAAGGNSRARGVRLRELGWTPVEKDAWACLEEDEIPFIIASQK</sequence>
<reference evidence="1" key="1">
    <citation type="submission" date="2023-01" db="EMBL/GenBank/DDBJ databases">
        <authorList>
            <person name="Van Ghelder C."/>
            <person name="Rancurel C."/>
        </authorList>
    </citation>
    <scope>NUCLEOTIDE SEQUENCE</scope>
    <source>
        <strain evidence="1">CNCM I-4278</strain>
    </source>
</reference>
<gene>
    <name evidence="1" type="ORF">PDIGIT_LOCUS6712</name>
</gene>
<comment type="caution">
    <text evidence="1">The sequence shown here is derived from an EMBL/GenBank/DDBJ whole genome shotgun (WGS) entry which is preliminary data.</text>
</comment>
<evidence type="ECO:0000313" key="1">
    <source>
        <dbReference type="EMBL" id="CAI6333664.1"/>
    </source>
</evidence>
<dbReference type="Gene3D" id="3.40.50.720">
    <property type="entry name" value="NAD(P)-binding Rossmann-like Domain"/>
    <property type="match status" value="1"/>
</dbReference>
<evidence type="ECO:0000313" key="2">
    <source>
        <dbReference type="Proteomes" id="UP001152607"/>
    </source>
</evidence>
<dbReference type="InterPro" id="IPR036291">
    <property type="entry name" value="NAD(P)-bd_dom_sf"/>
</dbReference>